<keyword evidence="3" id="KW-1185">Reference proteome</keyword>
<accession>A0ABM9R6E1</accession>
<evidence type="ECO:0000256" key="1">
    <source>
        <dbReference type="SAM" id="MobiDB-lite"/>
    </source>
</evidence>
<comment type="caution">
    <text evidence="2">The sequence shown here is derived from an EMBL/GenBank/DDBJ whole genome shotgun (WGS) entry which is preliminary data.</text>
</comment>
<dbReference type="EMBL" id="CCWP01000038">
    <property type="protein sequence ID" value="CEF04377.1"/>
    <property type="molecule type" value="Genomic_DNA"/>
</dbReference>
<feature type="compositionally biased region" description="Basic residues" evidence="1">
    <location>
        <begin position="1"/>
        <end position="14"/>
    </location>
</feature>
<feature type="compositionally biased region" description="Basic and acidic residues" evidence="1">
    <location>
        <begin position="22"/>
        <end position="32"/>
    </location>
</feature>
<protein>
    <submittedName>
        <fullName evidence="2">Uncharacterized protein</fullName>
    </submittedName>
</protein>
<name>A0ABM9R6E1_BIFLI</name>
<organism evidence="2 3">
    <name type="scientific">Bifidobacterium longum subsp. infantis</name>
    <dbReference type="NCBI Taxonomy" id="1682"/>
    <lineage>
        <taxon>Bacteria</taxon>
        <taxon>Bacillati</taxon>
        <taxon>Actinomycetota</taxon>
        <taxon>Actinomycetes</taxon>
        <taxon>Bifidobacteriales</taxon>
        <taxon>Bifidobacteriaceae</taxon>
        <taxon>Bifidobacterium</taxon>
    </lineage>
</organism>
<sequence length="121" mass="13904">MSRKSNRNRNRNRNTNHPAVPQDHRPAQDKPRTITVKGVDLTIDPRSLDDWELMESLYDLQSDPQNNALSVVPFMRRFFGDDYQRVKDALREPDTGVITGDAIAGFVQELLERLNETLPNS</sequence>
<proteinExistence type="predicted"/>
<evidence type="ECO:0000313" key="3">
    <source>
        <dbReference type="Proteomes" id="UP000043107"/>
    </source>
</evidence>
<evidence type="ECO:0000313" key="2">
    <source>
        <dbReference type="EMBL" id="CEF04377.1"/>
    </source>
</evidence>
<gene>
    <name evidence="2" type="ORF">BLIC_c01997</name>
</gene>
<reference evidence="2 3" key="1">
    <citation type="submission" date="2014-09" db="EMBL/GenBank/DDBJ databases">
        <authorList>
            <person name="Bertelli C."/>
        </authorList>
    </citation>
    <scope>NUCLEOTIDE SEQUENCE [LARGE SCALE GENOMIC DNA]</scope>
    <source>
        <strain evidence="2 3">BIC1401111250</strain>
    </source>
</reference>
<dbReference type="RefSeq" id="WP_012578118.1">
    <property type="nucleotide sequence ID" value="NZ_CBCRZZ010000001.1"/>
</dbReference>
<dbReference type="Proteomes" id="UP000043107">
    <property type="component" value="Unassembled WGS sequence"/>
</dbReference>
<feature type="region of interest" description="Disordered" evidence="1">
    <location>
        <begin position="1"/>
        <end position="34"/>
    </location>
</feature>